<feature type="transmembrane region" description="Helical" evidence="12">
    <location>
        <begin position="387"/>
        <end position="408"/>
    </location>
</feature>
<keyword evidence="10 11" id="KW-0012">Acyltransferase</keyword>
<organism evidence="13 14">
    <name type="scientific">Moraxella nasicaprae</name>
    <dbReference type="NCBI Taxonomy" id="2904122"/>
    <lineage>
        <taxon>Bacteria</taxon>
        <taxon>Pseudomonadati</taxon>
        <taxon>Pseudomonadota</taxon>
        <taxon>Gammaproteobacteria</taxon>
        <taxon>Moraxellales</taxon>
        <taxon>Moraxellaceae</taxon>
        <taxon>Moraxella</taxon>
    </lineage>
</organism>
<feature type="transmembrane region" description="Helical" evidence="12">
    <location>
        <begin position="77"/>
        <end position="96"/>
    </location>
</feature>
<feature type="transmembrane region" description="Helical" evidence="12">
    <location>
        <begin position="117"/>
        <end position="139"/>
    </location>
</feature>
<evidence type="ECO:0000313" key="14">
    <source>
        <dbReference type="Proteomes" id="UP001063782"/>
    </source>
</evidence>
<evidence type="ECO:0000256" key="7">
    <source>
        <dbReference type="ARBA" id="ARBA00022841"/>
    </source>
</evidence>
<feature type="transmembrane region" description="Helical" evidence="12">
    <location>
        <begin position="6"/>
        <end position="23"/>
    </location>
</feature>
<feature type="transmembrane region" description="Helical" evidence="12">
    <location>
        <begin position="241"/>
        <end position="259"/>
    </location>
</feature>
<feature type="transmembrane region" description="Helical" evidence="12">
    <location>
        <begin position="437"/>
        <end position="455"/>
    </location>
</feature>
<dbReference type="InterPro" id="IPR051085">
    <property type="entry name" value="MB_O-acyltransferase"/>
</dbReference>
<keyword evidence="6 11" id="KW-0812">Transmembrane</keyword>
<dbReference type="InterPro" id="IPR028362">
    <property type="entry name" value="AlgI"/>
</dbReference>
<evidence type="ECO:0000256" key="11">
    <source>
        <dbReference type="PIRNR" id="PIRNR016636"/>
    </source>
</evidence>
<evidence type="ECO:0000256" key="8">
    <source>
        <dbReference type="ARBA" id="ARBA00022989"/>
    </source>
</evidence>
<sequence length="499" mass="57163">MFSFLSVEFALLFIIFLLLYWSMRGQPKWQNICLTVFSYVVIYLMAGMMAVGVLLACSVFVYLISVAMDLFNRYKKALLIGGIVVILLQLSLFKYYDFFRESIKSALDLLHLDSSQLMANILFPLGVSYYSFQAISYLVSRYHDELQVPKFSFAQLVTHFSFFATISAGPIARAKSANGLTDLQGNPVGMSEQIRQQTPRKILFPTLALALILLSLIKKWWLAGWLADNWVNPIFANPMQFHSLEIVVAIYAYTLQLFLDFSGYSEMMLAFGLLLGFRLPVNFKAPLLAHNIRTFWDRWHISLSTWIRDYIYIPLGGSRDGFGRTQFNLLVAMGLSGIWHGSSVNFLLWGLLHGVAIIWLNCTDKICQNHYQLSVKDARNLLYKHSIFGKVLGIFITITFVSICFVFFRATTWNDAMQIFTALFGNYQNVGWQGNPLYMLTVFLLAWLIYGQVYYRLPYWVEKVARLPRMLHLGLLFVGFVVVLIFAPSGIPGFIYANF</sequence>
<reference evidence="13" key="1">
    <citation type="submission" date="2021-12" db="EMBL/GenBank/DDBJ databases">
        <title>taxonomy of Moraxella sp. ZY201224.</title>
        <authorList>
            <person name="Li F."/>
        </authorList>
    </citation>
    <scope>NUCLEOTIDE SEQUENCE</scope>
    <source>
        <strain evidence="13">ZY201224</strain>
    </source>
</reference>
<feature type="transmembrane region" description="Helical" evidence="12">
    <location>
        <begin position="475"/>
        <end position="497"/>
    </location>
</feature>
<dbReference type="Pfam" id="PF03062">
    <property type="entry name" value="MBOAT"/>
    <property type="match status" value="1"/>
</dbReference>
<evidence type="ECO:0000256" key="2">
    <source>
        <dbReference type="ARBA" id="ARBA00005182"/>
    </source>
</evidence>
<evidence type="ECO:0000256" key="10">
    <source>
        <dbReference type="ARBA" id="ARBA00023315"/>
    </source>
</evidence>
<feature type="transmembrane region" description="Helical" evidence="12">
    <location>
        <begin position="35"/>
        <end position="65"/>
    </location>
</feature>
<comment type="subcellular location">
    <subcellularLocation>
        <location evidence="11">Cell inner membrane</location>
    </subcellularLocation>
    <subcellularLocation>
        <location evidence="1">Cell membrane</location>
        <topology evidence="1">Multi-pass membrane protein</topology>
    </subcellularLocation>
</comment>
<keyword evidence="4 11" id="KW-1003">Cell membrane</keyword>
<dbReference type="PANTHER" id="PTHR13285:SF23">
    <property type="entry name" value="TEICHOIC ACID D-ALANYLTRANSFERASE"/>
    <property type="match status" value="1"/>
</dbReference>
<comment type="similarity">
    <text evidence="3 11">Belongs to the membrane-bound acyltransferase family.</text>
</comment>
<keyword evidence="5 11" id="KW-0808">Transferase</keyword>
<evidence type="ECO:0000256" key="3">
    <source>
        <dbReference type="ARBA" id="ARBA00010323"/>
    </source>
</evidence>
<accession>A0ABY6F2A4</accession>
<evidence type="ECO:0000256" key="5">
    <source>
        <dbReference type="ARBA" id="ARBA00022679"/>
    </source>
</evidence>
<dbReference type="EC" id="2.3.1.-" evidence="11"/>
<evidence type="ECO:0000256" key="1">
    <source>
        <dbReference type="ARBA" id="ARBA00004651"/>
    </source>
</evidence>
<protein>
    <recommendedName>
        <fullName evidence="11">Probable alginate O-acetylase</fullName>
        <ecNumber evidence="11">2.3.1.-</ecNumber>
    </recommendedName>
</protein>
<comment type="pathway">
    <text evidence="2 11">Glycan biosynthesis; alginate biosynthesis.</text>
</comment>
<dbReference type="PIRSF" id="PIRSF016636">
    <property type="entry name" value="AlgI_DltB"/>
    <property type="match status" value="1"/>
</dbReference>
<evidence type="ECO:0000256" key="12">
    <source>
        <dbReference type="SAM" id="Phobius"/>
    </source>
</evidence>
<dbReference type="PANTHER" id="PTHR13285">
    <property type="entry name" value="ACYLTRANSFERASE"/>
    <property type="match status" value="1"/>
</dbReference>
<evidence type="ECO:0000313" key="13">
    <source>
        <dbReference type="EMBL" id="UXZ04218.1"/>
    </source>
</evidence>
<dbReference type="EMBL" id="CP089977">
    <property type="protein sequence ID" value="UXZ04218.1"/>
    <property type="molecule type" value="Genomic_DNA"/>
</dbReference>
<dbReference type="InterPro" id="IPR024194">
    <property type="entry name" value="Ac/AlaTfrase_AlgI/DltB"/>
</dbReference>
<dbReference type="PIRSF" id="PIRSF500217">
    <property type="entry name" value="AlgI"/>
    <property type="match status" value="1"/>
</dbReference>
<feature type="transmembrane region" description="Helical" evidence="12">
    <location>
        <begin position="346"/>
        <end position="367"/>
    </location>
</feature>
<dbReference type="Proteomes" id="UP001063782">
    <property type="component" value="Chromosome"/>
</dbReference>
<keyword evidence="7 11" id="KW-0016">Alginate biosynthesis</keyword>
<proteinExistence type="inferred from homology"/>
<keyword evidence="11" id="KW-0997">Cell inner membrane</keyword>
<evidence type="ECO:0000256" key="6">
    <source>
        <dbReference type="ARBA" id="ARBA00022692"/>
    </source>
</evidence>
<keyword evidence="14" id="KW-1185">Reference proteome</keyword>
<keyword evidence="8 12" id="KW-1133">Transmembrane helix</keyword>
<feature type="transmembrane region" description="Helical" evidence="12">
    <location>
        <begin position="202"/>
        <end position="221"/>
    </location>
</feature>
<name>A0ABY6F2A4_9GAMM</name>
<dbReference type="InterPro" id="IPR004299">
    <property type="entry name" value="MBOAT_fam"/>
</dbReference>
<evidence type="ECO:0000256" key="4">
    <source>
        <dbReference type="ARBA" id="ARBA00022475"/>
    </source>
</evidence>
<evidence type="ECO:0000256" key="9">
    <source>
        <dbReference type="ARBA" id="ARBA00023136"/>
    </source>
</evidence>
<keyword evidence="9 11" id="KW-0472">Membrane</keyword>
<gene>
    <name evidence="13" type="ORF">LU297_06285</name>
</gene>